<comment type="caution">
    <text evidence="2">The sequence shown here is derived from an EMBL/GenBank/DDBJ whole genome shotgun (WGS) entry which is preliminary data.</text>
</comment>
<proteinExistence type="predicted"/>
<dbReference type="Proteomes" id="UP000887116">
    <property type="component" value="Unassembled WGS sequence"/>
</dbReference>
<reference evidence="2" key="1">
    <citation type="submission" date="2020-07" db="EMBL/GenBank/DDBJ databases">
        <title>Multicomponent nature underlies the extraordinary mechanical properties of spider dragline silk.</title>
        <authorList>
            <person name="Kono N."/>
            <person name="Nakamura H."/>
            <person name="Mori M."/>
            <person name="Yoshida Y."/>
            <person name="Ohtoshi R."/>
            <person name="Malay A.D."/>
            <person name="Moran D.A.P."/>
            <person name="Tomita M."/>
            <person name="Numata K."/>
            <person name="Arakawa K."/>
        </authorList>
    </citation>
    <scope>NUCLEOTIDE SEQUENCE</scope>
</reference>
<feature type="compositionally biased region" description="Polar residues" evidence="1">
    <location>
        <begin position="69"/>
        <end position="87"/>
    </location>
</feature>
<protein>
    <submittedName>
        <fullName evidence="2">Uncharacterized protein</fullName>
    </submittedName>
</protein>
<sequence>MSVQRFLRLEEALELLNSSDSDESDIEIAVLPPDVNEITDENKGDQNEINTSEILVNDIPGSLEVRTGDNFQPELSTSSSVLTMKSR</sequence>
<name>A0A8X6HBR7_TRICU</name>
<keyword evidence="3" id="KW-1185">Reference proteome</keyword>
<feature type="region of interest" description="Disordered" evidence="1">
    <location>
        <begin position="65"/>
        <end position="87"/>
    </location>
</feature>
<evidence type="ECO:0000313" key="3">
    <source>
        <dbReference type="Proteomes" id="UP000887116"/>
    </source>
</evidence>
<dbReference type="AlphaFoldDB" id="A0A8X6HBR7"/>
<gene>
    <name evidence="2" type="ORF">TNCT_686371</name>
</gene>
<evidence type="ECO:0000313" key="2">
    <source>
        <dbReference type="EMBL" id="GFR20986.1"/>
    </source>
</evidence>
<dbReference type="EMBL" id="BMAO01008116">
    <property type="protein sequence ID" value="GFR20986.1"/>
    <property type="molecule type" value="Genomic_DNA"/>
</dbReference>
<organism evidence="2 3">
    <name type="scientific">Trichonephila clavata</name>
    <name type="common">Joro spider</name>
    <name type="synonym">Nephila clavata</name>
    <dbReference type="NCBI Taxonomy" id="2740835"/>
    <lineage>
        <taxon>Eukaryota</taxon>
        <taxon>Metazoa</taxon>
        <taxon>Ecdysozoa</taxon>
        <taxon>Arthropoda</taxon>
        <taxon>Chelicerata</taxon>
        <taxon>Arachnida</taxon>
        <taxon>Araneae</taxon>
        <taxon>Araneomorphae</taxon>
        <taxon>Entelegynae</taxon>
        <taxon>Araneoidea</taxon>
        <taxon>Nephilidae</taxon>
        <taxon>Trichonephila</taxon>
    </lineage>
</organism>
<evidence type="ECO:0000256" key="1">
    <source>
        <dbReference type="SAM" id="MobiDB-lite"/>
    </source>
</evidence>
<accession>A0A8X6HBR7</accession>
<dbReference type="OrthoDB" id="6781202at2759"/>